<dbReference type="EMBL" id="LR797281">
    <property type="protein sequence ID" value="CAB4199496.1"/>
    <property type="molecule type" value="Genomic_DNA"/>
</dbReference>
<evidence type="ECO:0000313" key="4">
    <source>
        <dbReference type="EMBL" id="CAB4213008.1"/>
    </source>
</evidence>
<protein>
    <submittedName>
        <fullName evidence="1">Uncharacterized protein</fullName>
    </submittedName>
</protein>
<reference evidence="1" key="1">
    <citation type="submission" date="2020-05" db="EMBL/GenBank/DDBJ databases">
        <authorList>
            <person name="Chiriac C."/>
            <person name="Salcher M."/>
            <person name="Ghai R."/>
            <person name="Kavagutti S V."/>
        </authorList>
    </citation>
    <scope>NUCLEOTIDE SEQUENCE</scope>
</reference>
<dbReference type="EMBL" id="LR797381">
    <property type="protein sequence ID" value="CAB4213008.1"/>
    <property type="molecule type" value="Genomic_DNA"/>
</dbReference>
<dbReference type="EMBL" id="LR797033">
    <property type="protein sequence ID" value="CAB4183348.1"/>
    <property type="molecule type" value="Genomic_DNA"/>
</dbReference>
<proteinExistence type="predicted"/>
<accession>A0A6J5PPG8</accession>
<evidence type="ECO:0000313" key="2">
    <source>
        <dbReference type="EMBL" id="CAB4183348.1"/>
    </source>
</evidence>
<organism evidence="1">
    <name type="scientific">uncultured Caudovirales phage</name>
    <dbReference type="NCBI Taxonomy" id="2100421"/>
    <lineage>
        <taxon>Viruses</taxon>
        <taxon>Duplodnaviria</taxon>
        <taxon>Heunggongvirae</taxon>
        <taxon>Uroviricota</taxon>
        <taxon>Caudoviricetes</taxon>
        <taxon>Peduoviridae</taxon>
        <taxon>Maltschvirus</taxon>
        <taxon>Maltschvirus maltsch</taxon>
    </lineage>
</organism>
<name>A0A6J5PPG8_9CAUD</name>
<evidence type="ECO:0000313" key="3">
    <source>
        <dbReference type="EMBL" id="CAB4199496.1"/>
    </source>
</evidence>
<dbReference type="EMBL" id="LR796864">
    <property type="protein sequence ID" value="CAB4171211.1"/>
    <property type="molecule type" value="Genomic_DNA"/>
</dbReference>
<sequence length="146" mass="16836">MKESRWDIPATGKYNFKTDLAFGKKGEDQVKRFLTGIVNGSFEVKSDRYRNGKMVVEVAQNPRQHGWKDSGLMVTEAQWWVYVYTMNQAMIVISTDRLKRYINSLPKSRIRLFAEGSNNPARGYLLLPEEVMPLLYDSAHDGNVEE</sequence>
<evidence type="ECO:0000313" key="1">
    <source>
        <dbReference type="EMBL" id="CAB4171211.1"/>
    </source>
</evidence>
<gene>
    <name evidence="2" type="ORF">UFOVP1091_51</name>
    <name evidence="3" type="ORF">UFOVP1335_50</name>
    <name evidence="4" type="ORF">UFOVP1445_51</name>
    <name evidence="1" type="ORF">UFOVP914_16</name>
</gene>